<dbReference type="RefSeq" id="WP_150077153.1">
    <property type="nucleotide sequence ID" value="NZ_VWOX01000007.1"/>
</dbReference>
<evidence type="ECO:0000259" key="2">
    <source>
        <dbReference type="Pfam" id="PF13360"/>
    </source>
</evidence>
<dbReference type="AlphaFoldDB" id="A0A5M6D7V9"/>
<evidence type="ECO:0000313" key="3">
    <source>
        <dbReference type="EMBL" id="KAA5542736.1"/>
    </source>
</evidence>
<dbReference type="InterPro" id="IPR018391">
    <property type="entry name" value="PQQ_b-propeller_rpt"/>
</dbReference>
<feature type="domain" description="Pyrrolo-quinoline quinone repeat" evidence="2">
    <location>
        <begin position="99"/>
        <end position="303"/>
    </location>
</feature>
<dbReference type="SMART" id="SM00564">
    <property type="entry name" value="PQQ"/>
    <property type="match status" value="5"/>
</dbReference>
<protein>
    <submittedName>
        <fullName evidence="3">PQQ-binding-like beta-propeller repeat protein</fullName>
    </submittedName>
</protein>
<keyword evidence="4" id="KW-1185">Reference proteome</keyword>
<gene>
    <name evidence="3" type="ORF">FYK55_14540</name>
</gene>
<dbReference type="PANTHER" id="PTHR34512">
    <property type="entry name" value="CELL SURFACE PROTEIN"/>
    <property type="match status" value="1"/>
</dbReference>
<dbReference type="Gene3D" id="2.130.10.10">
    <property type="entry name" value="YVTN repeat-like/Quinoprotein amine dehydrogenase"/>
    <property type="match status" value="1"/>
</dbReference>
<dbReference type="InterPro" id="IPR002372">
    <property type="entry name" value="PQQ_rpt_dom"/>
</dbReference>
<evidence type="ECO:0000256" key="1">
    <source>
        <dbReference type="SAM" id="SignalP"/>
    </source>
</evidence>
<feature type="signal peptide" evidence="1">
    <location>
        <begin position="1"/>
        <end position="25"/>
    </location>
</feature>
<organism evidence="3 4">
    <name type="scientific">Roseiconus nitratireducens</name>
    <dbReference type="NCBI Taxonomy" id="2605748"/>
    <lineage>
        <taxon>Bacteria</taxon>
        <taxon>Pseudomonadati</taxon>
        <taxon>Planctomycetota</taxon>
        <taxon>Planctomycetia</taxon>
        <taxon>Pirellulales</taxon>
        <taxon>Pirellulaceae</taxon>
        <taxon>Roseiconus</taxon>
    </lineage>
</organism>
<comment type="caution">
    <text evidence="3">The sequence shown here is derived from an EMBL/GenBank/DDBJ whole genome shotgun (WGS) entry which is preliminary data.</text>
</comment>
<dbReference type="InterPro" id="IPR011047">
    <property type="entry name" value="Quinoprotein_ADH-like_sf"/>
</dbReference>
<proteinExistence type="predicted"/>
<dbReference type="PANTHER" id="PTHR34512:SF30">
    <property type="entry name" value="OUTER MEMBRANE PROTEIN ASSEMBLY FACTOR BAMB"/>
    <property type="match status" value="1"/>
</dbReference>
<dbReference type="Gene3D" id="2.40.10.480">
    <property type="match status" value="2"/>
</dbReference>
<dbReference type="EMBL" id="VWOX01000007">
    <property type="protein sequence ID" value="KAA5542736.1"/>
    <property type="molecule type" value="Genomic_DNA"/>
</dbReference>
<dbReference type="SUPFAM" id="SSF50998">
    <property type="entry name" value="Quinoprotein alcohol dehydrogenase-like"/>
    <property type="match status" value="1"/>
</dbReference>
<dbReference type="Proteomes" id="UP000324479">
    <property type="component" value="Unassembled WGS sequence"/>
</dbReference>
<reference evidence="3 4" key="1">
    <citation type="submission" date="2019-08" db="EMBL/GenBank/DDBJ databases">
        <authorList>
            <person name="Dhanesh K."/>
            <person name="Kumar G."/>
            <person name="Sasikala C."/>
            <person name="Venkata Ramana C."/>
        </authorList>
    </citation>
    <scope>NUCLEOTIDE SEQUENCE [LARGE SCALE GENOMIC DNA]</scope>
    <source>
        <strain evidence="3 4">JC645</strain>
    </source>
</reference>
<keyword evidence="1" id="KW-0732">Signal</keyword>
<dbReference type="InterPro" id="IPR015943">
    <property type="entry name" value="WD40/YVTN_repeat-like_dom_sf"/>
</dbReference>
<sequence length="424" mass="46290">MNSRVLPALLLTATLVAAVASTASAQPEAELGLTSQDWPWWRGPRLDGSADADQDPPMQWGPEEGILWQRPIPGRGHGSPIVVGDHVYLPTADRERQVQSVLCLSRETGELIWETVVHRDGLMKKNEKASQASSTMACDGERLFVNFLNDGAVFTTALDRKGRVLWQQKVSDYVIHQGYGSSPLIYHDLVIVAADNKGGGALVAFDRETGEVRWKQQRPEKPNYASPIVVRANGKDQLVMTGCELVSSFDPDTGKKLWEIEGATTECVTSTVTDGQLVYSSGGYPRNHVAAIRADGSGEVAWETGDRVYVPSMLIRDGYLYAVMDAGVAICWEAATGREQWKARLGGNFTASPVLVGDRIYATDEDGTTTVFRATPEGFERLARSRLGDDAFATPTIVGGRIYARHGVMRDGKRQEVLYCLGGD</sequence>
<evidence type="ECO:0000313" key="4">
    <source>
        <dbReference type="Proteomes" id="UP000324479"/>
    </source>
</evidence>
<accession>A0A5M6D7V9</accession>
<name>A0A5M6D7V9_9BACT</name>
<dbReference type="Pfam" id="PF13360">
    <property type="entry name" value="PQQ_2"/>
    <property type="match status" value="1"/>
</dbReference>
<feature type="chain" id="PRO_5024273901" evidence="1">
    <location>
        <begin position="26"/>
        <end position="424"/>
    </location>
</feature>